<proteinExistence type="predicted"/>
<accession>A0A8H7SL90</accession>
<evidence type="ECO:0000313" key="2">
    <source>
        <dbReference type="EMBL" id="KAG2230418.1"/>
    </source>
</evidence>
<name>A0A8H7SL90_9FUNG</name>
<feature type="region of interest" description="Disordered" evidence="1">
    <location>
        <begin position="1"/>
        <end position="85"/>
    </location>
</feature>
<keyword evidence="3" id="KW-1185">Reference proteome</keyword>
<feature type="compositionally biased region" description="Acidic residues" evidence="1">
    <location>
        <begin position="65"/>
        <end position="82"/>
    </location>
</feature>
<dbReference type="EMBL" id="JAEPRE010000203">
    <property type="protein sequence ID" value="KAG2230418.1"/>
    <property type="molecule type" value="Genomic_DNA"/>
</dbReference>
<comment type="caution">
    <text evidence="2">The sequence shown here is derived from an EMBL/GenBank/DDBJ whole genome shotgun (WGS) entry which is preliminary data.</text>
</comment>
<protein>
    <submittedName>
        <fullName evidence="2">Uncharacterized protein</fullName>
    </submittedName>
</protein>
<reference evidence="2" key="1">
    <citation type="submission" date="2021-01" db="EMBL/GenBank/DDBJ databases">
        <title>Metabolic potential, ecology and presence of endohyphal bacteria is reflected in genomic diversity of Mucoromycotina.</title>
        <authorList>
            <person name="Muszewska A."/>
            <person name="Okrasinska A."/>
            <person name="Steczkiewicz K."/>
            <person name="Drgas O."/>
            <person name="Orlowska M."/>
            <person name="Perlinska-Lenart U."/>
            <person name="Aleksandrzak-Piekarczyk T."/>
            <person name="Szatraj K."/>
            <person name="Zielenkiewicz U."/>
            <person name="Pilsyk S."/>
            <person name="Malc E."/>
            <person name="Mieczkowski P."/>
            <person name="Kruszewska J.S."/>
            <person name="Biernat P."/>
            <person name="Pawlowska J."/>
        </authorList>
    </citation>
    <scope>NUCLEOTIDE SEQUENCE</scope>
    <source>
        <strain evidence="2">WA0000018081</strain>
    </source>
</reference>
<sequence>MVVLTLDLKRRVENEGKSSHSSQREKYTDKEQRKSEGKGKQKVQEEHGEQDEPAQDSHEKQEGSIQDEEVYDSQGEDADSQESFDILERHPKFQSYYNYFVADSKKRFSITDNNSWTSSNGTKENILQTLMTLKINLELQIMLNELILL</sequence>
<dbReference type="AlphaFoldDB" id="A0A8H7SL90"/>
<feature type="compositionally biased region" description="Basic and acidic residues" evidence="1">
    <location>
        <begin position="7"/>
        <end position="47"/>
    </location>
</feature>
<dbReference type="Proteomes" id="UP000613177">
    <property type="component" value="Unassembled WGS sequence"/>
</dbReference>
<evidence type="ECO:0000313" key="3">
    <source>
        <dbReference type="Proteomes" id="UP000613177"/>
    </source>
</evidence>
<organism evidence="2 3">
    <name type="scientific">Thamnidium elegans</name>
    <dbReference type="NCBI Taxonomy" id="101142"/>
    <lineage>
        <taxon>Eukaryota</taxon>
        <taxon>Fungi</taxon>
        <taxon>Fungi incertae sedis</taxon>
        <taxon>Mucoromycota</taxon>
        <taxon>Mucoromycotina</taxon>
        <taxon>Mucoromycetes</taxon>
        <taxon>Mucorales</taxon>
        <taxon>Mucorineae</taxon>
        <taxon>Mucoraceae</taxon>
        <taxon>Thamnidium</taxon>
    </lineage>
</organism>
<evidence type="ECO:0000256" key="1">
    <source>
        <dbReference type="SAM" id="MobiDB-lite"/>
    </source>
</evidence>
<gene>
    <name evidence="2" type="ORF">INT48_007260</name>
</gene>